<evidence type="ECO:0000313" key="2">
    <source>
        <dbReference type="EMBL" id="VVZ95719.1"/>
    </source>
</evidence>
<dbReference type="Proteomes" id="UP000326725">
    <property type="component" value="Unassembled WGS sequence"/>
</dbReference>
<feature type="transmembrane region" description="Helical" evidence="1">
    <location>
        <begin position="43"/>
        <end position="64"/>
    </location>
</feature>
<accession>A0A5K1IBK8</accession>
<keyword evidence="1" id="KW-0472">Membrane</keyword>
<feature type="transmembrane region" description="Helical" evidence="1">
    <location>
        <begin position="5"/>
        <end position="23"/>
    </location>
</feature>
<keyword evidence="1" id="KW-1133">Transmembrane helix</keyword>
<evidence type="ECO:0000256" key="1">
    <source>
        <dbReference type="SAM" id="Phobius"/>
    </source>
</evidence>
<evidence type="ECO:0008006" key="4">
    <source>
        <dbReference type="Google" id="ProtNLM"/>
    </source>
</evidence>
<sequence>MNRTLILIGLLIIAVGLLWPWLSRLPLGQLPGDIAIRRENFSFYFPITTMIIISVVLSAVMWLLNR</sequence>
<dbReference type="InterPro" id="IPR021320">
    <property type="entry name" value="DUF2905"/>
</dbReference>
<evidence type="ECO:0000313" key="3">
    <source>
        <dbReference type="Proteomes" id="UP000326725"/>
    </source>
</evidence>
<organism evidence="2 3">
    <name type="scientific">Halomonas lysinitropha</name>
    <dbReference type="NCBI Taxonomy" id="2607506"/>
    <lineage>
        <taxon>Bacteria</taxon>
        <taxon>Pseudomonadati</taxon>
        <taxon>Pseudomonadota</taxon>
        <taxon>Gammaproteobacteria</taxon>
        <taxon>Oceanospirillales</taxon>
        <taxon>Halomonadaceae</taxon>
        <taxon>Halomonas</taxon>
    </lineage>
</organism>
<gene>
    <name evidence="2" type="ORF">HALO32_01798</name>
</gene>
<dbReference type="AlphaFoldDB" id="A0A5K1IBK8"/>
<dbReference type="EMBL" id="CABVOU010000032">
    <property type="protein sequence ID" value="VVZ95719.1"/>
    <property type="molecule type" value="Genomic_DNA"/>
</dbReference>
<dbReference type="RefSeq" id="WP_151443456.1">
    <property type="nucleotide sequence ID" value="NZ_CABVOU010000032.1"/>
</dbReference>
<dbReference type="PANTHER" id="PTHR36443">
    <property type="entry name" value="BSR5223 PROTEIN"/>
    <property type="match status" value="1"/>
</dbReference>
<keyword evidence="3" id="KW-1185">Reference proteome</keyword>
<protein>
    <recommendedName>
        <fullName evidence="4">DUF2905 domain-containing protein</fullName>
    </recommendedName>
</protein>
<reference evidence="2 3" key="1">
    <citation type="submission" date="2019-09" db="EMBL/GenBank/DDBJ databases">
        <authorList>
            <person name="Criscuolo A."/>
        </authorList>
    </citation>
    <scope>NUCLEOTIDE SEQUENCE [LARGE SCALE GENOMIC DNA]</scope>
    <source>
        <strain evidence="3">3(2)</strain>
    </source>
</reference>
<dbReference type="Pfam" id="PF11146">
    <property type="entry name" value="DUF2905"/>
    <property type="match status" value="1"/>
</dbReference>
<dbReference type="PANTHER" id="PTHR36443:SF1">
    <property type="entry name" value="BSR5223 PROTEIN"/>
    <property type="match status" value="1"/>
</dbReference>
<name>A0A5K1IBK8_9GAMM</name>
<keyword evidence="1" id="KW-0812">Transmembrane</keyword>
<proteinExistence type="predicted"/>